<keyword evidence="1" id="KW-0812">Transmembrane</keyword>
<protein>
    <submittedName>
        <fullName evidence="2">Uncharacterized protein</fullName>
    </submittedName>
</protein>
<reference evidence="2 3" key="1">
    <citation type="submission" date="2018-09" db="EMBL/GenBank/DDBJ databases">
        <title>The draft genome of Acinetobacter sp. strains.</title>
        <authorList>
            <person name="Qin J."/>
            <person name="Feng Y."/>
            <person name="Zong Z."/>
        </authorList>
    </citation>
    <scope>NUCLEOTIDE SEQUENCE [LARGE SCALE GENOMIC DNA]</scope>
    <source>
        <strain evidence="2 3">WCHAc060005</strain>
    </source>
</reference>
<dbReference type="Proteomes" id="UP000280271">
    <property type="component" value="Unassembled WGS sequence"/>
</dbReference>
<organism evidence="2 3">
    <name type="scientific">Acinetobacter chengduensis</name>
    <dbReference type="NCBI Taxonomy" id="2420890"/>
    <lineage>
        <taxon>Bacteria</taxon>
        <taxon>Pseudomonadati</taxon>
        <taxon>Pseudomonadota</taxon>
        <taxon>Gammaproteobacteria</taxon>
        <taxon>Moraxellales</taxon>
        <taxon>Moraxellaceae</taxon>
        <taxon>Acinetobacter</taxon>
    </lineage>
</organism>
<keyword evidence="1" id="KW-0472">Membrane</keyword>
<name>A0ABX9TTI3_9GAMM</name>
<sequence length="72" mass="8281">MNHERLITAFYYAIDGIILGFGIALFTSFYLSTSFSSAKIILFTIISCFVIGYLFPHCISLLFKSIWRIFVK</sequence>
<evidence type="ECO:0000313" key="3">
    <source>
        <dbReference type="Proteomes" id="UP000280271"/>
    </source>
</evidence>
<dbReference type="EMBL" id="RCHC01000018">
    <property type="protein sequence ID" value="RLL19197.1"/>
    <property type="molecule type" value="Genomic_DNA"/>
</dbReference>
<gene>
    <name evidence="2" type="ORF">D9K81_14480</name>
</gene>
<evidence type="ECO:0000313" key="2">
    <source>
        <dbReference type="EMBL" id="RLL19197.1"/>
    </source>
</evidence>
<keyword evidence="3" id="KW-1185">Reference proteome</keyword>
<feature type="transmembrane region" description="Helical" evidence="1">
    <location>
        <begin position="38"/>
        <end position="63"/>
    </location>
</feature>
<accession>A0ABX9TTI3</accession>
<feature type="transmembrane region" description="Helical" evidence="1">
    <location>
        <begin position="12"/>
        <end position="32"/>
    </location>
</feature>
<proteinExistence type="predicted"/>
<evidence type="ECO:0000256" key="1">
    <source>
        <dbReference type="SAM" id="Phobius"/>
    </source>
</evidence>
<keyword evidence="1" id="KW-1133">Transmembrane helix</keyword>
<comment type="caution">
    <text evidence="2">The sequence shown here is derived from an EMBL/GenBank/DDBJ whole genome shotgun (WGS) entry which is preliminary data.</text>
</comment>